<dbReference type="EMBL" id="JANDWZ010000002">
    <property type="protein sequence ID" value="MCP9563251.1"/>
    <property type="molecule type" value="Genomic_DNA"/>
</dbReference>
<evidence type="ECO:0000313" key="1">
    <source>
        <dbReference type="EMBL" id="MCP9563251.1"/>
    </source>
</evidence>
<accession>A0AAW5IKC7</accession>
<evidence type="ECO:0000313" key="2">
    <source>
        <dbReference type="Proteomes" id="UP001205531"/>
    </source>
</evidence>
<dbReference type="InterPro" id="IPR022385">
    <property type="entry name" value="Rhs_assc_core"/>
</dbReference>
<dbReference type="Proteomes" id="UP001205531">
    <property type="component" value="Unassembled WGS sequence"/>
</dbReference>
<sequence length="280" mass="33159">MVVNENGTIEQVNHYYPFGGVYGDLSYNAELQRNKYVGKEFDHIHGLDWYDHEARMYDAAKVAWDRVDRLGEKYTQLSPYLYCGNNSLVNVDADGKRVKTIYFKDKEDPQWYRSSKSFYLAMMQFAQTDFGKQILSDFTPKGSYLFGVKGNGKYSKYDLELQEIDITEPQKKTAYWRDINAQTQLLETDQGKPRFVVIFDVDRPTNELIKTIAHELAGHLYNYESVLKLYEDTKDFQKANFEFFKKSSKQEHLEMENKKYEKVNLYQQVMNQIEQFFKHK</sequence>
<dbReference type="NCBIfam" id="TIGR03696">
    <property type="entry name" value="Rhs_assc_core"/>
    <property type="match status" value="1"/>
</dbReference>
<protein>
    <recommendedName>
        <fullName evidence="3">RHS repeat-associated core domain-containing protein</fullName>
    </recommendedName>
</protein>
<proteinExistence type="predicted"/>
<dbReference type="Gene3D" id="2.180.10.10">
    <property type="entry name" value="RHS repeat-associated core"/>
    <property type="match status" value="1"/>
</dbReference>
<organism evidence="1 2">
    <name type="scientific">Segatella copri</name>
    <dbReference type="NCBI Taxonomy" id="165179"/>
    <lineage>
        <taxon>Bacteria</taxon>
        <taxon>Pseudomonadati</taxon>
        <taxon>Bacteroidota</taxon>
        <taxon>Bacteroidia</taxon>
        <taxon>Bacteroidales</taxon>
        <taxon>Prevotellaceae</taxon>
        <taxon>Segatella</taxon>
    </lineage>
</organism>
<reference evidence="1" key="1">
    <citation type="submission" date="2022-07" db="EMBL/GenBank/DDBJ databases">
        <title>Prevotella copri.</title>
        <authorList>
            <person name="Yang C."/>
        </authorList>
    </citation>
    <scope>NUCLEOTIDE SEQUENCE</scope>
    <source>
        <strain evidence="1">HF2107</strain>
    </source>
</reference>
<dbReference type="AlphaFoldDB" id="A0AAW5IKC7"/>
<gene>
    <name evidence="1" type="ORF">NNC64_01495</name>
</gene>
<dbReference type="RefSeq" id="WP_254950135.1">
    <property type="nucleotide sequence ID" value="NZ_JANDWY010000002.1"/>
</dbReference>
<evidence type="ECO:0008006" key="3">
    <source>
        <dbReference type="Google" id="ProtNLM"/>
    </source>
</evidence>
<comment type="caution">
    <text evidence="1">The sequence shown here is derived from an EMBL/GenBank/DDBJ whole genome shotgun (WGS) entry which is preliminary data.</text>
</comment>
<name>A0AAW5IKC7_9BACT</name>